<comment type="caution">
    <text evidence="2">The sequence shown here is derived from an EMBL/GenBank/DDBJ whole genome shotgun (WGS) entry which is preliminary data.</text>
</comment>
<dbReference type="InterPro" id="IPR013216">
    <property type="entry name" value="Methyltransf_11"/>
</dbReference>
<name>A0A846H298_9CYAN</name>
<protein>
    <submittedName>
        <fullName evidence="2">Methyltransferase domain-containing protein</fullName>
    </submittedName>
</protein>
<keyword evidence="3" id="KW-1185">Reference proteome</keyword>
<dbReference type="Proteomes" id="UP000031549">
    <property type="component" value="Unassembled WGS sequence"/>
</dbReference>
<feature type="domain" description="Methyltransferase type 11" evidence="1">
    <location>
        <begin position="95"/>
        <end position="146"/>
    </location>
</feature>
<gene>
    <name evidence="2" type="ORF">PI95_003255</name>
</gene>
<dbReference type="AlphaFoldDB" id="A0A846H298"/>
<proteinExistence type="predicted"/>
<keyword evidence="2" id="KW-0808">Transferase</keyword>
<evidence type="ECO:0000259" key="1">
    <source>
        <dbReference type="Pfam" id="PF08241"/>
    </source>
</evidence>
<dbReference type="SUPFAM" id="SSF53335">
    <property type="entry name" value="S-adenosyl-L-methionine-dependent methyltransferases"/>
    <property type="match status" value="1"/>
</dbReference>
<accession>A0A846H298</accession>
<dbReference type="CDD" id="cd02440">
    <property type="entry name" value="AdoMet_MTases"/>
    <property type="match status" value="1"/>
</dbReference>
<dbReference type="Pfam" id="PF08241">
    <property type="entry name" value="Methyltransf_11"/>
    <property type="match status" value="1"/>
</dbReference>
<dbReference type="InterPro" id="IPR029063">
    <property type="entry name" value="SAM-dependent_MTases_sf"/>
</dbReference>
<dbReference type="GO" id="GO:0032259">
    <property type="term" value="P:methylation"/>
    <property type="evidence" value="ECO:0007669"/>
    <property type="project" value="UniProtKB-KW"/>
</dbReference>
<evidence type="ECO:0000313" key="3">
    <source>
        <dbReference type="Proteomes" id="UP000031549"/>
    </source>
</evidence>
<sequence>MKQLVKRLLYKLIPLQTYVNYHHRIINRFWQEQLIPQYAYLNSQYEISAALIKAKSKKLSQKYENAKDLLVNVGAGPHAKADWINVDISEAPGINCVCDCRKSLPFPDNSVKGIFTEHFFEHIDYVEEVPLFLSECYRVLKPGGIIRIIVPDIEKYLYAYCQGGWEELSIIRPLDSDLTDFHFKFKYNTRMELINFVFRQHYEHKYAYDYETLEFILYKYGFSKVQRQAFGKSLMDELSIDQQIRASESLYVEAIK</sequence>
<dbReference type="GO" id="GO:0008757">
    <property type="term" value="F:S-adenosylmethionine-dependent methyltransferase activity"/>
    <property type="evidence" value="ECO:0007669"/>
    <property type="project" value="InterPro"/>
</dbReference>
<dbReference type="RefSeq" id="WP_039752646.1">
    <property type="nucleotide sequence ID" value="NZ_JTCM02000004.1"/>
</dbReference>
<dbReference type="Gene3D" id="3.40.50.150">
    <property type="entry name" value="Vaccinia Virus protein VP39"/>
    <property type="match status" value="1"/>
</dbReference>
<keyword evidence="2" id="KW-0489">Methyltransferase</keyword>
<dbReference type="EMBL" id="JTCM02000004">
    <property type="protein sequence ID" value="NEU71626.1"/>
    <property type="molecule type" value="Genomic_DNA"/>
</dbReference>
<organism evidence="2 3">
    <name type="scientific">Hassallia byssoidea VB512170</name>
    <dbReference type="NCBI Taxonomy" id="1304833"/>
    <lineage>
        <taxon>Bacteria</taxon>
        <taxon>Bacillati</taxon>
        <taxon>Cyanobacteriota</taxon>
        <taxon>Cyanophyceae</taxon>
        <taxon>Nostocales</taxon>
        <taxon>Tolypothrichaceae</taxon>
        <taxon>Hassallia</taxon>
    </lineage>
</organism>
<evidence type="ECO:0000313" key="2">
    <source>
        <dbReference type="EMBL" id="NEU71626.1"/>
    </source>
</evidence>
<reference evidence="2 3" key="1">
    <citation type="journal article" date="2015" name="Genome Announc.">
        <title>Draft Genome Sequence of Cyanobacterium Hassallia byssoidea Strain VB512170, Isolated from Monuments in India.</title>
        <authorList>
            <person name="Singh D."/>
            <person name="Chandrababunaidu M.M."/>
            <person name="Panda A."/>
            <person name="Sen D."/>
            <person name="Bhattacharyya S."/>
            <person name="Adhikary S.P."/>
            <person name="Tripathy S."/>
        </authorList>
    </citation>
    <scope>NUCLEOTIDE SEQUENCE [LARGE SCALE GENOMIC DNA]</scope>
    <source>
        <strain evidence="2 3">VB512170</strain>
    </source>
</reference>